<feature type="domain" description="Mechanosensitive ion channel transmembrane helices 2/3" evidence="7">
    <location>
        <begin position="807"/>
        <end position="846"/>
    </location>
</feature>
<organism evidence="8 9">
    <name type="scientific">Gordonibacter faecis</name>
    <dbReference type="NCBI Taxonomy" id="3047475"/>
    <lineage>
        <taxon>Bacteria</taxon>
        <taxon>Bacillati</taxon>
        <taxon>Actinomycetota</taxon>
        <taxon>Coriobacteriia</taxon>
        <taxon>Eggerthellales</taxon>
        <taxon>Eggerthellaceae</taxon>
        <taxon>Gordonibacter</taxon>
    </lineage>
</organism>
<evidence type="ECO:0000313" key="8">
    <source>
        <dbReference type="EMBL" id="MDJ1650819.1"/>
    </source>
</evidence>
<dbReference type="InterPro" id="IPR010920">
    <property type="entry name" value="LSM_dom_sf"/>
</dbReference>
<evidence type="ECO:0000259" key="6">
    <source>
        <dbReference type="Pfam" id="PF00924"/>
    </source>
</evidence>
<dbReference type="InterPro" id="IPR049142">
    <property type="entry name" value="MS_channel_1st"/>
</dbReference>
<reference evidence="8 9" key="1">
    <citation type="submission" date="2023-05" db="EMBL/GenBank/DDBJ databases">
        <title>Gordonibacter KGMB12511T sp. nov., isolated from faeces of healthy Korean.</title>
        <authorList>
            <person name="Kim H.S."/>
            <person name="Kim J.-S."/>
            <person name="Suh M.K."/>
            <person name="Eom M.K."/>
            <person name="Do H.E."/>
            <person name="Lee J.-S."/>
        </authorList>
    </citation>
    <scope>NUCLEOTIDE SEQUENCE [LARGE SCALE GENOMIC DNA]</scope>
    <source>
        <strain evidence="8 9">KGMB12511</strain>
    </source>
</reference>
<comment type="caution">
    <text evidence="8">The sequence shown here is derived from an EMBL/GenBank/DDBJ whole genome shotgun (WGS) entry which is preliminary data.</text>
</comment>
<keyword evidence="4" id="KW-0812">Transmembrane</keyword>
<feature type="transmembrane region" description="Helical" evidence="4">
    <location>
        <begin position="335"/>
        <end position="353"/>
    </location>
</feature>
<comment type="subcellular location">
    <subcellularLocation>
        <location evidence="1">Cell membrane</location>
        <topology evidence="1">Multi-pass membrane protein</topology>
    </subcellularLocation>
</comment>
<dbReference type="EMBL" id="JASJEU010000014">
    <property type="protein sequence ID" value="MDJ1650819.1"/>
    <property type="molecule type" value="Genomic_DNA"/>
</dbReference>
<dbReference type="InterPro" id="IPR011014">
    <property type="entry name" value="MscS_channel_TM-2"/>
</dbReference>
<proteinExistence type="predicted"/>
<name>A0ABT7DMQ4_9ACTN</name>
<feature type="transmembrane region" description="Helical" evidence="4">
    <location>
        <begin position="802"/>
        <end position="824"/>
    </location>
</feature>
<evidence type="ECO:0000256" key="5">
    <source>
        <dbReference type="SAM" id="SignalP"/>
    </source>
</evidence>
<dbReference type="PROSITE" id="PS51257">
    <property type="entry name" value="PROKAR_LIPOPROTEIN"/>
    <property type="match status" value="1"/>
</dbReference>
<dbReference type="Gene3D" id="1.10.287.1260">
    <property type="match status" value="1"/>
</dbReference>
<dbReference type="InterPro" id="IPR011066">
    <property type="entry name" value="MscS_channel_C_sf"/>
</dbReference>
<accession>A0ABT7DMQ4</accession>
<keyword evidence="2" id="KW-1003">Cell membrane</keyword>
<gene>
    <name evidence="8" type="ORF">QNJ86_08390</name>
</gene>
<feature type="chain" id="PRO_5047413256" evidence="5">
    <location>
        <begin position="25"/>
        <end position="1051"/>
    </location>
</feature>
<feature type="transmembrane region" description="Helical" evidence="4">
    <location>
        <begin position="282"/>
        <end position="304"/>
    </location>
</feature>
<dbReference type="Pfam" id="PF21088">
    <property type="entry name" value="MS_channel_1st"/>
    <property type="match status" value="1"/>
</dbReference>
<dbReference type="SUPFAM" id="SSF82861">
    <property type="entry name" value="Mechanosensitive channel protein MscS (YggB), transmembrane region"/>
    <property type="match status" value="1"/>
</dbReference>
<evidence type="ECO:0000259" key="7">
    <source>
        <dbReference type="Pfam" id="PF21088"/>
    </source>
</evidence>
<dbReference type="Gene3D" id="3.30.450.20">
    <property type="entry name" value="PAS domain"/>
    <property type="match status" value="2"/>
</dbReference>
<feature type="signal peptide" evidence="5">
    <location>
        <begin position="1"/>
        <end position="24"/>
    </location>
</feature>
<evidence type="ECO:0000256" key="2">
    <source>
        <dbReference type="ARBA" id="ARBA00022475"/>
    </source>
</evidence>
<feature type="domain" description="Mechanosensitive ion channel MscS" evidence="6">
    <location>
        <begin position="848"/>
        <end position="912"/>
    </location>
</feature>
<keyword evidence="4" id="KW-1133">Transmembrane helix</keyword>
<protein>
    <submittedName>
        <fullName evidence="8">Mechanosensitive ion channel</fullName>
    </submittedName>
</protein>
<evidence type="ECO:0000313" key="9">
    <source>
        <dbReference type="Proteomes" id="UP001232750"/>
    </source>
</evidence>
<feature type="transmembrane region" description="Helical" evidence="4">
    <location>
        <begin position="757"/>
        <end position="781"/>
    </location>
</feature>
<evidence type="ECO:0000256" key="1">
    <source>
        <dbReference type="ARBA" id="ARBA00004651"/>
    </source>
</evidence>
<feature type="transmembrane region" description="Helical" evidence="4">
    <location>
        <begin position="718"/>
        <end position="737"/>
    </location>
</feature>
<dbReference type="SUPFAM" id="SSF82689">
    <property type="entry name" value="Mechanosensitive channel protein MscS (YggB), C-terminal domain"/>
    <property type="match status" value="1"/>
</dbReference>
<keyword evidence="9" id="KW-1185">Reference proteome</keyword>
<dbReference type="RefSeq" id="WP_283832160.1">
    <property type="nucleotide sequence ID" value="NZ_JASJEU010000014.1"/>
</dbReference>
<dbReference type="Pfam" id="PF00924">
    <property type="entry name" value="MS_channel_2nd"/>
    <property type="match status" value="1"/>
</dbReference>
<keyword evidence="4" id="KW-0472">Membrane</keyword>
<feature type="region of interest" description="Disordered" evidence="3">
    <location>
        <begin position="1032"/>
        <end position="1051"/>
    </location>
</feature>
<dbReference type="InterPro" id="IPR006685">
    <property type="entry name" value="MscS_channel_2nd"/>
</dbReference>
<dbReference type="InterPro" id="IPR045276">
    <property type="entry name" value="YbiO_bact"/>
</dbReference>
<dbReference type="Proteomes" id="UP001232750">
    <property type="component" value="Unassembled WGS sequence"/>
</dbReference>
<dbReference type="PANTHER" id="PTHR30460:SF0">
    <property type="entry name" value="MODERATE CONDUCTANCE MECHANOSENSITIVE CHANNEL YBIO"/>
    <property type="match status" value="1"/>
</dbReference>
<dbReference type="SUPFAM" id="SSF50182">
    <property type="entry name" value="Sm-like ribonucleoproteins"/>
    <property type="match status" value="1"/>
</dbReference>
<dbReference type="PANTHER" id="PTHR30460">
    <property type="entry name" value="MODERATE CONDUCTANCE MECHANOSENSITIVE CHANNEL YBIO"/>
    <property type="match status" value="1"/>
</dbReference>
<evidence type="ECO:0000256" key="4">
    <source>
        <dbReference type="SAM" id="Phobius"/>
    </source>
</evidence>
<dbReference type="Gene3D" id="3.30.70.100">
    <property type="match status" value="1"/>
</dbReference>
<keyword evidence="5" id="KW-0732">Signal</keyword>
<sequence length="1051" mass="114187">MSTKLKIKIAVLVAVAAASMACMAGLLFTLQSNLSIDSYTQEMRQEAAALPDLLATADESATQNTETHDAIFQSKAASVAFMANNNAGFEAADAKMVEYKDLLGVDNVLVVSRDGAVVAKAQDTKANFTYSRFNELRTVFDGGAASLPVEVELPEQDWLMRYYAARIDDNTMVVIEQHPAELRELIAETGSTASALKHITIGEQGFMFAVSAKDYLIEYHPDTRLVGADALEAGIDVAALEDGAFSEITLSGERLYAGVTKIDDTYYVAAVPEGDLAATRNITVGVILFIFFAVMTVVIMYGIFVMREDERRGHDPADFRAVGPLRYNKTIGRKAAVFSFVGFIAILGVSFYMQTLFALSSESVANDERAAEVEETIQRATDRMDALTNQYSERYLSKARVAGYVLDHNPGLANREDLQRLADVLQIQYVYVLDATGALTATNSSYANFTLSEDPADQSFEFRKLLQGVDSVVQKPQTDEISGELRQYIGVSLHDDKGTVNGLVQIGIRPTRLESMLESVQIGSVLDGVKAGADGFAFAVNKADKTFAYFPDERLAGKPVLEHGMTEGQLKDGYCDYLTIDGATYYASAVETGDYYLFVAGTEGELMAERVPLTLATGGVAAVCLVVIFFLLAFDVRKREGATAAAAAAVDAGVASADASASTDAASAGASGEEEDSRMFDVTMPSGRTAKTESAASRWIAKSFKWHEKTAEQKTATIVKWLVAVSVVAVCVAVVFQDRIFGSSSIFSYILGGEWERGLNVFAITACIMFICVALTAVAVLRKVLGLLASVLGARGETVCRLLGSFIKYATIIGMVYYCLMLVGVDTTTLLASAGILSIAISFGAKELVADILSGLFIIFEGEFRVGDIIMVGDWRGTVVEIGVRTTKVEDGAQNIKVIRNSDISNVINMTKETSYAFCDVGIEYGESLERVENILAEELPNIRKRLPAIIDGPFYKGVVALGDNSVSIRILVQCSEKDRIQLERDLKREMKLLFDKHDISIPFPQVVINEPTEFKKATYAEKLSADRFNEEQKAAAKKLGNEDEDEEGKR</sequence>
<feature type="transmembrane region" description="Helical" evidence="4">
    <location>
        <begin position="613"/>
        <end position="634"/>
    </location>
</feature>
<evidence type="ECO:0000256" key="3">
    <source>
        <dbReference type="SAM" id="MobiDB-lite"/>
    </source>
</evidence>